<name>A0AAV4VUS8_CAEEX</name>
<dbReference type="Proteomes" id="UP001054945">
    <property type="component" value="Unassembled WGS sequence"/>
</dbReference>
<comment type="caution">
    <text evidence="1">The sequence shown here is derived from an EMBL/GenBank/DDBJ whole genome shotgun (WGS) entry which is preliminary data.</text>
</comment>
<accession>A0AAV4VUS8</accession>
<keyword evidence="2" id="KW-1185">Reference proteome</keyword>
<protein>
    <submittedName>
        <fullName evidence="1">Uncharacterized protein</fullName>
    </submittedName>
</protein>
<gene>
    <name evidence="1" type="ORF">CEXT_161791</name>
</gene>
<evidence type="ECO:0000313" key="1">
    <source>
        <dbReference type="EMBL" id="GIY73689.1"/>
    </source>
</evidence>
<dbReference type="EMBL" id="BPLR01015116">
    <property type="protein sequence ID" value="GIY73689.1"/>
    <property type="molecule type" value="Genomic_DNA"/>
</dbReference>
<reference evidence="1 2" key="1">
    <citation type="submission" date="2021-06" db="EMBL/GenBank/DDBJ databases">
        <title>Caerostris extrusa draft genome.</title>
        <authorList>
            <person name="Kono N."/>
            <person name="Arakawa K."/>
        </authorList>
    </citation>
    <scope>NUCLEOTIDE SEQUENCE [LARGE SCALE GENOMIC DNA]</scope>
</reference>
<organism evidence="1 2">
    <name type="scientific">Caerostris extrusa</name>
    <name type="common">Bark spider</name>
    <name type="synonym">Caerostris bankana</name>
    <dbReference type="NCBI Taxonomy" id="172846"/>
    <lineage>
        <taxon>Eukaryota</taxon>
        <taxon>Metazoa</taxon>
        <taxon>Ecdysozoa</taxon>
        <taxon>Arthropoda</taxon>
        <taxon>Chelicerata</taxon>
        <taxon>Arachnida</taxon>
        <taxon>Araneae</taxon>
        <taxon>Araneomorphae</taxon>
        <taxon>Entelegynae</taxon>
        <taxon>Araneoidea</taxon>
        <taxon>Araneidae</taxon>
        <taxon>Caerostris</taxon>
    </lineage>
</organism>
<sequence length="134" mass="15284">MRRDPLQPSPGNLNKQFVCLKGGQAYTRPHSTHNRPVFSKSLSQGIFHSAAREEESGAKLQMQLRRWNNAALPGINNVDSLEDATQFNAPVESHWRPSTTLHPYRHTCTGMEERFLGGRWNFCRAGLSDRETHR</sequence>
<dbReference type="AlphaFoldDB" id="A0AAV4VUS8"/>
<evidence type="ECO:0000313" key="2">
    <source>
        <dbReference type="Proteomes" id="UP001054945"/>
    </source>
</evidence>
<proteinExistence type="predicted"/>